<evidence type="ECO:0000256" key="2">
    <source>
        <dbReference type="ARBA" id="ARBA00022692"/>
    </source>
</evidence>
<feature type="compositionally biased region" description="Basic and acidic residues" evidence="5">
    <location>
        <begin position="289"/>
        <end position="311"/>
    </location>
</feature>
<evidence type="ECO:0000313" key="8">
    <source>
        <dbReference type="Proteomes" id="UP000289152"/>
    </source>
</evidence>
<feature type="compositionally biased region" description="Basic and acidic residues" evidence="5">
    <location>
        <begin position="324"/>
        <end position="336"/>
    </location>
</feature>
<comment type="subcellular location">
    <subcellularLocation>
        <location evidence="1">Membrane</location>
        <topology evidence="1">Multi-pass membrane protein</topology>
    </subcellularLocation>
</comment>
<reference evidence="7 8" key="1">
    <citation type="submission" date="2016-06" db="EMBL/GenBank/DDBJ databases">
        <title>Evolution of pathogenesis and genome organization in the Tremellales.</title>
        <authorList>
            <person name="Cuomo C."/>
            <person name="Litvintseva A."/>
            <person name="Heitman J."/>
            <person name="Chen Y."/>
            <person name="Sun S."/>
            <person name="Springer D."/>
            <person name="Dromer F."/>
            <person name="Young S."/>
            <person name="Zeng Q."/>
            <person name="Chapman S."/>
            <person name="Gujja S."/>
            <person name="Saif S."/>
            <person name="Birren B."/>
        </authorList>
    </citation>
    <scope>NUCLEOTIDE SEQUENCE [LARGE SCALE GENOMIC DNA]</scope>
    <source>
        <strain evidence="7 8">ATCC 28783</strain>
    </source>
</reference>
<keyword evidence="2 6" id="KW-0812">Transmembrane</keyword>
<sequence>MTAQPLPDPPQPLPSPIRLLVSLSALCSTLHPPHPPAAGSESWHSTHSASWLQSVLKSLDIQSSQLPPTITPDSVLSASDQCSDWSAEEKQRVAGILVEASLAVEADSAKAQKEESLRYTPLARALNHLTLTRLGLEGGKLLSKAEKNLCTTLFNALKAAEEEKTQKEKVEQVRQARSQGWGGSLGRHLATGAGVIAGGVLIGVTGGLAAPAIASLLAPLGIGSLLGGAAAPVVLGTLFGVGGGGLAGRRVRERWKGVEEFSFVEIGDGTKVTKEEMDDLNETKEKAKQRAARKKEESKDSIVKVTKDKTITGHTSRIPDPVQEENKDDHATAEQAVEEGRQKLEDRLLRLSLNSASSPKPDATRTSTESIRPSLDHPVEEKTLTQVKKPPSLTAIIVVPGLLTVSRTEAITAWRAVCSSESGTIQMYDAREKSTEYIPLSIEKGKQAMGTIAEKTRKDVDGVRMEAEGDLREKGKSDTLAGLKDGRDVYLLRYETSTMLKTGRDIDLWIVESKLKAKIKSEIIKRTVLNAYFAAVSLPLTVYSMATMSLDNTWMHAVDRARKAGTLLGEVLEKRVQGQRPVILIGSSLGALTVQTALLHLASLSPPTGSNGVVPTYVESAFLISLPSVPTAEEWAKCRGVTARRLVNAWSESDLVLAGVVRLHEVLSRATTLSSGIKVAGLGPVNQPGVEDVDLSGVLGGHMELQAKIGDVLRVIDPDA</sequence>
<feature type="region of interest" description="Disordered" evidence="5">
    <location>
        <begin position="289"/>
        <end position="336"/>
    </location>
</feature>
<feature type="region of interest" description="Disordered" evidence="5">
    <location>
        <begin position="352"/>
        <end position="379"/>
    </location>
</feature>
<organism evidence="7 8">
    <name type="scientific">Tremella mesenterica</name>
    <name type="common">Jelly fungus</name>
    <dbReference type="NCBI Taxonomy" id="5217"/>
    <lineage>
        <taxon>Eukaryota</taxon>
        <taxon>Fungi</taxon>
        <taxon>Dikarya</taxon>
        <taxon>Basidiomycota</taxon>
        <taxon>Agaricomycotina</taxon>
        <taxon>Tremellomycetes</taxon>
        <taxon>Tremellales</taxon>
        <taxon>Tremellaceae</taxon>
        <taxon>Tremella</taxon>
    </lineage>
</organism>
<dbReference type="EMBL" id="SDIL01000006">
    <property type="protein sequence ID" value="RXK41758.1"/>
    <property type="molecule type" value="Genomic_DNA"/>
</dbReference>
<evidence type="ECO:0000256" key="3">
    <source>
        <dbReference type="ARBA" id="ARBA00022989"/>
    </source>
</evidence>
<dbReference type="GO" id="GO:0016020">
    <property type="term" value="C:membrane"/>
    <property type="evidence" value="ECO:0007669"/>
    <property type="project" value="UniProtKB-SubCell"/>
</dbReference>
<dbReference type="AlphaFoldDB" id="A0A4Q1BUP3"/>
<dbReference type="InterPro" id="IPR007941">
    <property type="entry name" value="DUF726"/>
</dbReference>
<dbReference type="OrthoDB" id="277931at2759"/>
<proteinExistence type="predicted"/>
<keyword evidence="4 6" id="KW-0472">Membrane</keyword>
<accession>A0A4Q1BUP3</accession>
<keyword evidence="8" id="KW-1185">Reference proteome</keyword>
<feature type="transmembrane region" description="Helical" evidence="6">
    <location>
        <begin position="189"/>
        <end position="213"/>
    </location>
</feature>
<dbReference type="Proteomes" id="UP000289152">
    <property type="component" value="Unassembled WGS sequence"/>
</dbReference>
<evidence type="ECO:0000313" key="7">
    <source>
        <dbReference type="EMBL" id="RXK41758.1"/>
    </source>
</evidence>
<evidence type="ECO:0000256" key="1">
    <source>
        <dbReference type="ARBA" id="ARBA00004141"/>
    </source>
</evidence>
<dbReference type="PANTHER" id="PTHR17920:SF23">
    <property type="entry name" value="DUF726-DOMAIN-CONTAINING PROTEIN"/>
    <property type="match status" value="1"/>
</dbReference>
<feature type="transmembrane region" description="Helical" evidence="6">
    <location>
        <begin position="528"/>
        <end position="546"/>
    </location>
</feature>
<dbReference type="VEuPathDB" id="FungiDB:TREMEDRAFT_43510"/>
<comment type="caution">
    <text evidence="7">The sequence shown here is derived from an EMBL/GenBank/DDBJ whole genome shotgun (WGS) entry which is preliminary data.</text>
</comment>
<dbReference type="PANTHER" id="PTHR17920">
    <property type="entry name" value="TRANSMEMBRANE AND COILED-COIL DOMAIN-CONTAINING PROTEIN 4 TMCO4"/>
    <property type="match status" value="1"/>
</dbReference>
<evidence type="ECO:0000256" key="4">
    <source>
        <dbReference type="ARBA" id="ARBA00023136"/>
    </source>
</evidence>
<gene>
    <name evidence="7" type="ORF">M231_00993</name>
</gene>
<feature type="transmembrane region" description="Helical" evidence="6">
    <location>
        <begin position="225"/>
        <end position="247"/>
    </location>
</feature>
<evidence type="ECO:0000256" key="6">
    <source>
        <dbReference type="SAM" id="Phobius"/>
    </source>
</evidence>
<keyword evidence="3 6" id="KW-1133">Transmembrane helix</keyword>
<evidence type="ECO:0000256" key="5">
    <source>
        <dbReference type="SAM" id="MobiDB-lite"/>
    </source>
</evidence>
<dbReference type="FunCoup" id="A0A4Q1BUP3">
    <property type="interactions" value="9"/>
</dbReference>
<name>A0A4Q1BUP3_TREME</name>
<protein>
    <submittedName>
        <fullName evidence="7">Uncharacterized protein</fullName>
    </submittedName>
</protein>
<dbReference type="InParanoid" id="A0A4Q1BUP3"/>
<dbReference type="Pfam" id="PF05277">
    <property type="entry name" value="DUF726"/>
    <property type="match status" value="2"/>
</dbReference>